<evidence type="ECO:0000313" key="2">
    <source>
        <dbReference type="EMBL" id="PJK31631.1"/>
    </source>
</evidence>
<protein>
    <submittedName>
        <fullName evidence="2">MBL fold metallo-hydrolase</fullName>
    </submittedName>
</protein>
<dbReference type="EMBL" id="PHIG01000004">
    <property type="protein sequence ID" value="PJK31631.1"/>
    <property type="molecule type" value="Genomic_DNA"/>
</dbReference>
<dbReference type="Gene3D" id="3.60.15.10">
    <property type="entry name" value="Ribonuclease Z/Hydroxyacylglutathione hydrolase-like"/>
    <property type="match status" value="1"/>
</dbReference>
<dbReference type="PANTHER" id="PTHR42951:SF20">
    <property type="entry name" value="BETA LACTAMASE"/>
    <property type="match status" value="1"/>
</dbReference>
<accession>A0A2M9G7F0</accession>
<dbReference type="SMART" id="SM00849">
    <property type="entry name" value="Lactamase_B"/>
    <property type="match status" value="1"/>
</dbReference>
<comment type="caution">
    <text evidence="2">The sequence shown here is derived from an EMBL/GenBank/DDBJ whole genome shotgun (WGS) entry which is preliminary data.</text>
</comment>
<keyword evidence="2" id="KW-0378">Hydrolase</keyword>
<dbReference type="InterPro" id="IPR001279">
    <property type="entry name" value="Metallo-B-lactamas"/>
</dbReference>
<dbReference type="InterPro" id="IPR050855">
    <property type="entry name" value="NDM-1-like"/>
</dbReference>
<proteinExistence type="predicted"/>
<dbReference type="PANTHER" id="PTHR42951">
    <property type="entry name" value="METALLO-BETA-LACTAMASE DOMAIN-CONTAINING"/>
    <property type="match status" value="1"/>
</dbReference>
<keyword evidence="3" id="KW-1185">Reference proteome</keyword>
<dbReference type="Proteomes" id="UP000229498">
    <property type="component" value="Unassembled WGS sequence"/>
</dbReference>
<name>A0A2M9G7F0_9PROT</name>
<dbReference type="Pfam" id="PF00753">
    <property type="entry name" value="Lactamase_B"/>
    <property type="match status" value="1"/>
</dbReference>
<dbReference type="InterPro" id="IPR036866">
    <property type="entry name" value="RibonucZ/Hydroxyglut_hydro"/>
</dbReference>
<evidence type="ECO:0000313" key="3">
    <source>
        <dbReference type="Proteomes" id="UP000229498"/>
    </source>
</evidence>
<reference evidence="2 3" key="1">
    <citation type="submission" date="2017-11" db="EMBL/GenBank/DDBJ databases">
        <title>Draft genome sequence of Rhizobiales bacterium SY3-13.</title>
        <authorList>
            <person name="Sun C."/>
        </authorList>
    </citation>
    <scope>NUCLEOTIDE SEQUENCE [LARGE SCALE GENOMIC DNA]</scope>
    <source>
        <strain evidence="2 3">SY3-13</strain>
    </source>
</reference>
<dbReference type="OrthoDB" id="420651at2"/>
<gene>
    <name evidence="2" type="ORF">CVT23_00840</name>
</gene>
<feature type="domain" description="Metallo-beta-lactamase" evidence="1">
    <location>
        <begin position="34"/>
        <end position="219"/>
    </location>
</feature>
<organism evidence="2 3">
    <name type="scientific">Minwuia thermotolerans</name>
    <dbReference type="NCBI Taxonomy" id="2056226"/>
    <lineage>
        <taxon>Bacteria</taxon>
        <taxon>Pseudomonadati</taxon>
        <taxon>Pseudomonadota</taxon>
        <taxon>Alphaproteobacteria</taxon>
        <taxon>Minwuiales</taxon>
        <taxon>Minwuiaceae</taxon>
        <taxon>Minwuia</taxon>
    </lineage>
</organism>
<dbReference type="CDD" id="cd16282">
    <property type="entry name" value="metallo-hydrolase-like_MBL-fold"/>
    <property type="match status" value="1"/>
</dbReference>
<dbReference type="RefSeq" id="WP_109794456.1">
    <property type="nucleotide sequence ID" value="NZ_PHIG01000004.1"/>
</dbReference>
<sequence>MARSFASTDVNEEKEISFEQLTENAWVYVEEGDPTSGVVIGDDGVMVIDTRATPIAAQDLKRRVAAITDKPFKYVVLTHYHAVRVLGAAAYGAEHVICSEPTHDLIRERGQQDYDSEAGRFPRLFRGIESIPGLTWPTITFRERMTVMMGGLEVQIIHPGRGHTKGDTVVWLPEQRVLFSGDLVENGATPYTGDAYLRDWPQTLEKLRQLQPRYLVPGRGPAMTTPEDCEAAMAGTESFIRALYEGASQGVGQDQSLKQVYDSVVPRLEEKYGHWSIFDHCMPFDISRAYDEAAGIEHPRIWTAERDREMWKQLEDG</sequence>
<dbReference type="AlphaFoldDB" id="A0A2M9G7F0"/>
<evidence type="ECO:0000259" key="1">
    <source>
        <dbReference type="SMART" id="SM00849"/>
    </source>
</evidence>
<dbReference type="GO" id="GO:0016787">
    <property type="term" value="F:hydrolase activity"/>
    <property type="evidence" value="ECO:0007669"/>
    <property type="project" value="UniProtKB-KW"/>
</dbReference>
<dbReference type="SUPFAM" id="SSF56281">
    <property type="entry name" value="Metallo-hydrolase/oxidoreductase"/>
    <property type="match status" value="1"/>
</dbReference>